<dbReference type="RefSeq" id="WP_254014106.1">
    <property type="nucleotide sequence ID" value="NZ_JAMZMM010000319.1"/>
</dbReference>
<gene>
    <name evidence="1" type="ORF">NJ959_23350</name>
</gene>
<dbReference type="EMBL" id="JAMZMM010000319">
    <property type="protein sequence ID" value="MCP2731366.1"/>
    <property type="molecule type" value="Genomic_DNA"/>
</dbReference>
<name>A0AAE3GVC5_9CYAN</name>
<accession>A0AAE3GVC5</accession>
<evidence type="ECO:0000313" key="2">
    <source>
        <dbReference type="Proteomes" id="UP001204953"/>
    </source>
</evidence>
<sequence>MSEDELETQWLELLNLFRLSDSLKEQVLIQRIKALALPDDLCHALICSIEGNNRIINEYLFDLPVTYQQPVAWIAPVIVNGDKRYAWMIGQVSSEISEVRSRFDRASARVGDDSILMCKHEPKPLMFIEPLALSDFSESAESNGSEIDKTVDDFAVFQVGYKGTEGDIEDFDQRLVLNATLLEKNFNTAINRAAKVIDGLQEIDNYLLEQQAKLLAMIHAEAHNRGHFAGSWPFDKYKTCVLHEAVEEFRACLNAIRWTEHLNLTSYQADLFAFSVFAIRFFYYGYRAYVEPIKTHQSIRETSVGLMFFETLNQSRVFCIDPNKKIFHRFKITQVRPALIAAAEKLNQQEFKARSQGTEGLREVGRYWYQLAYPNSNLSPEAQSIYTNLRNFVTV</sequence>
<comment type="caution">
    <text evidence="1">The sequence shown here is derived from an EMBL/GenBank/DDBJ whole genome shotgun (WGS) entry which is preliminary data.</text>
</comment>
<evidence type="ECO:0000313" key="1">
    <source>
        <dbReference type="EMBL" id="MCP2731366.1"/>
    </source>
</evidence>
<organism evidence="1 2">
    <name type="scientific">Limnofasciculus baicalensis BBK-W-15</name>
    <dbReference type="NCBI Taxonomy" id="2699891"/>
    <lineage>
        <taxon>Bacteria</taxon>
        <taxon>Bacillati</taxon>
        <taxon>Cyanobacteriota</taxon>
        <taxon>Cyanophyceae</taxon>
        <taxon>Coleofasciculales</taxon>
        <taxon>Coleofasciculaceae</taxon>
        <taxon>Limnofasciculus</taxon>
        <taxon>Limnofasciculus baicalensis</taxon>
    </lineage>
</organism>
<reference evidence="1" key="1">
    <citation type="submission" date="2022-06" db="EMBL/GenBank/DDBJ databases">
        <title>New cyanobacteria of genus Symplocastrum in benthos of Lake Baikal.</title>
        <authorList>
            <person name="Sorokovikova E."/>
            <person name="Tikhonova I."/>
            <person name="Krasnopeev A."/>
            <person name="Evseev P."/>
            <person name="Gladkikh A."/>
            <person name="Belykh O."/>
        </authorList>
    </citation>
    <scope>NUCLEOTIDE SEQUENCE</scope>
    <source>
        <strain evidence="1">BBK-W-15</strain>
    </source>
</reference>
<dbReference type="Proteomes" id="UP001204953">
    <property type="component" value="Unassembled WGS sequence"/>
</dbReference>
<dbReference type="AlphaFoldDB" id="A0AAE3GVC5"/>
<protein>
    <submittedName>
        <fullName evidence="1">Uncharacterized protein</fullName>
    </submittedName>
</protein>
<keyword evidence="2" id="KW-1185">Reference proteome</keyword>
<proteinExistence type="predicted"/>